<dbReference type="Gramene" id="OB04G14200.1">
    <property type="protein sequence ID" value="OB04G14200.1"/>
    <property type="gene ID" value="OB04G14200"/>
</dbReference>
<dbReference type="HOGENOM" id="CLU_2162311_0_0_1"/>
<feature type="compositionally biased region" description="Gly residues" evidence="1">
    <location>
        <begin position="97"/>
        <end position="111"/>
    </location>
</feature>
<dbReference type="Proteomes" id="UP000006038">
    <property type="component" value="Chromosome 4"/>
</dbReference>
<reference evidence="2" key="2">
    <citation type="submission" date="2013-04" db="UniProtKB">
        <authorList>
            <consortium name="EnsemblPlants"/>
        </authorList>
    </citation>
    <scope>IDENTIFICATION</scope>
</reference>
<evidence type="ECO:0000313" key="2">
    <source>
        <dbReference type="EnsemblPlants" id="OB04G14200.1"/>
    </source>
</evidence>
<dbReference type="EnsemblPlants" id="OB04G14200.1">
    <property type="protein sequence ID" value="OB04G14200.1"/>
    <property type="gene ID" value="OB04G14200"/>
</dbReference>
<name>J3LW95_ORYBR</name>
<evidence type="ECO:0000313" key="3">
    <source>
        <dbReference type="Proteomes" id="UP000006038"/>
    </source>
</evidence>
<feature type="region of interest" description="Disordered" evidence="1">
    <location>
        <begin position="92"/>
        <end position="111"/>
    </location>
</feature>
<keyword evidence="3" id="KW-1185">Reference proteome</keyword>
<evidence type="ECO:0000256" key="1">
    <source>
        <dbReference type="SAM" id="MobiDB-lite"/>
    </source>
</evidence>
<protein>
    <submittedName>
        <fullName evidence="2">Uncharacterized protein</fullName>
    </submittedName>
</protein>
<proteinExistence type="predicted"/>
<organism evidence="2">
    <name type="scientific">Oryza brachyantha</name>
    <name type="common">malo sina</name>
    <dbReference type="NCBI Taxonomy" id="4533"/>
    <lineage>
        <taxon>Eukaryota</taxon>
        <taxon>Viridiplantae</taxon>
        <taxon>Streptophyta</taxon>
        <taxon>Embryophyta</taxon>
        <taxon>Tracheophyta</taxon>
        <taxon>Spermatophyta</taxon>
        <taxon>Magnoliopsida</taxon>
        <taxon>Liliopsida</taxon>
        <taxon>Poales</taxon>
        <taxon>Poaceae</taxon>
        <taxon>BOP clade</taxon>
        <taxon>Oryzoideae</taxon>
        <taxon>Oryzeae</taxon>
        <taxon>Oryzinae</taxon>
        <taxon>Oryza</taxon>
    </lineage>
</organism>
<reference evidence="2" key="1">
    <citation type="journal article" date="2013" name="Nat. Commun.">
        <title>Whole-genome sequencing of Oryza brachyantha reveals mechanisms underlying Oryza genome evolution.</title>
        <authorList>
            <person name="Chen J."/>
            <person name="Huang Q."/>
            <person name="Gao D."/>
            <person name="Wang J."/>
            <person name="Lang Y."/>
            <person name="Liu T."/>
            <person name="Li B."/>
            <person name="Bai Z."/>
            <person name="Luis Goicoechea J."/>
            <person name="Liang C."/>
            <person name="Chen C."/>
            <person name="Zhang W."/>
            <person name="Sun S."/>
            <person name="Liao Y."/>
            <person name="Zhang X."/>
            <person name="Yang L."/>
            <person name="Song C."/>
            <person name="Wang M."/>
            <person name="Shi J."/>
            <person name="Liu G."/>
            <person name="Liu J."/>
            <person name="Zhou H."/>
            <person name="Zhou W."/>
            <person name="Yu Q."/>
            <person name="An N."/>
            <person name="Chen Y."/>
            <person name="Cai Q."/>
            <person name="Wang B."/>
            <person name="Liu B."/>
            <person name="Min J."/>
            <person name="Huang Y."/>
            <person name="Wu H."/>
            <person name="Li Z."/>
            <person name="Zhang Y."/>
            <person name="Yin Y."/>
            <person name="Song W."/>
            <person name="Jiang J."/>
            <person name="Jackson S.A."/>
            <person name="Wing R.A."/>
            <person name="Wang J."/>
            <person name="Chen M."/>
        </authorList>
    </citation>
    <scope>NUCLEOTIDE SEQUENCE [LARGE SCALE GENOMIC DNA]</scope>
    <source>
        <strain evidence="2">cv. IRGC 101232</strain>
    </source>
</reference>
<dbReference type="AlphaFoldDB" id="J3LW95"/>
<sequence>MAQRFPSDLFLLNLRRPAGFIANCILHNTQAQSWRLPEEVTSKRLFLKRYPATTQRFPDDLFLLNLRRPTCCKTSKGAAFLMPLTVTTTSSSIDGDNGNGFGDVGGGGPDT</sequence>
<accession>J3LW95</accession>